<sequence length="54" mass="6686">MRKDLVPYRYMIDEFLTPSFHFSISEHEISRFHDLHGHEFFEMEIIYPEKAHKC</sequence>
<reference evidence="2" key="1">
    <citation type="journal article" date="2019" name="Int. J. Syst. Evol. Microbiol.">
        <title>The Global Catalogue of Microorganisms (GCM) 10K type strain sequencing project: providing services to taxonomists for standard genome sequencing and annotation.</title>
        <authorList>
            <consortium name="The Broad Institute Genomics Platform"/>
            <consortium name="The Broad Institute Genome Sequencing Center for Infectious Disease"/>
            <person name="Wu L."/>
            <person name="Ma J."/>
        </authorList>
    </citation>
    <scope>NUCLEOTIDE SEQUENCE [LARGE SCALE GENOMIC DNA]</scope>
    <source>
        <strain evidence="2">CGMCC 1.15043</strain>
    </source>
</reference>
<accession>A0ABQ1EKN9</accession>
<gene>
    <name evidence="1" type="ORF">GCM10008018_21320</name>
</gene>
<evidence type="ECO:0008006" key="3">
    <source>
        <dbReference type="Google" id="ProtNLM"/>
    </source>
</evidence>
<dbReference type="Proteomes" id="UP000615455">
    <property type="component" value="Unassembled WGS sequence"/>
</dbReference>
<dbReference type="EMBL" id="BMHE01000008">
    <property type="protein sequence ID" value="GFZ75836.1"/>
    <property type="molecule type" value="Genomic_DNA"/>
</dbReference>
<organism evidence="1 2">
    <name type="scientific">Paenibacillus marchantiophytorum</name>
    <dbReference type="NCBI Taxonomy" id="1619310"/>
    <lineage>
        <taxon>Bacteria</taxon>
        <taxon>Bacillati</taxon>
        <taxon>Bacillota</taxon>
        <taxon>Bacilli</taxon>
        <taxon>Bacillales</taxon>
        <taxon>Paenibacillaceae</taxon>
        <taxon>Paenibacillus</taxon>
    </lineage>
</organism>
<comment type="caution">
    <text evidence="1">The sequence shown here is derived from an EMBL/GenBank/DDBJ whole genome shotgun (WGS) entry which is preliminary data.</text>
</comment>
<proteinExistence type="predicted"/>
<dbReference type="RefSeq" id="WP_189011182.1">
    <property type="nucleotide sequence ID" value="NZ_BMHE01000008.1"/>
</dbReference>
<evidence type="ECO:0000313" key="2">
    <source>
        <dbReference type="Proteomes" id="UP000615455"/>
    </source>
</evidence>
<keyword evidence="2" id="KW-1185">Reference proteome</keyword>
<name>A0ABQ1EKN9_9BACL</name>
<protein>
    <recommendedName>
        <fullName evidence="3">AraC family transcriptional regulator</fullName>
    </recommendedName>
</protein>
<evidence type="ECO:0000313" key="1">
    <source>
        <dbReference type="EMBL" id="GFZ75836.1"/>
    </source>
</evidence>